<organism evidence="15 16">
    <name type="scientific">Candidatus Roizmanbacteria bacterium RIFCSPLOWO2_01_FULL_35_13</name>
    <dbReference type="NCBI Taxonomy" id="1802055"/>
    <lineage>
        <taxon>Bacteria</taxon>
        <taxon>Candidatus Roizmaniibacteriota</taxon>
    </lineage>
</organism>
<keyword evidence="7" id="KW-0028">Amino-acid biosynthesis</keyword>
<evidence type="ECO:0000256" key="13">
    <source>
        <dbReference type="ARBA" id="ARBA00049007"/>
    </source>
</evidence>
<comment type="cofactor">
    <cofactor evidence="1">
        <name>pyridoxal 5'-phosphate</name>
        <dbReference type="ChEBI" id="CHEBI:597326"/>
    </cofactor>
</comment>
<evidence type="ECO:0000256" key="10">
    <source>
        <dbReference type="ARBA" id="ARBA00023299"/>
    </source>
</evidence>
<reference evidence="15 16" key="1">
    <citation type="journal article" date="2016" name="Nat. Commun.">
        <title>Thousands of microbial genomes shed light on interconnected biogeochemical processes in an aquifer system.</title>
        <authorList>
            <person name="Anantharaman K."/>
            <person name="Brown C.T."/>
            <person name="Hug L.A."/>
            <person name="Sharon I."/>
            <person name="Castelle C.J."/>
            <person name="Probst A.J."/>
            <person name="Thomas B.C."/>
            <person name="Singh A."/>
            <person name="Wilkins M.J."/>
            <person name="Karaoz U."/>
            <person name="Brodie E.L."/>
            <person name="Williams K.H."/>
            <person name="Hubbard S.S."/>
            <person name="Banfield J.F."/>
        </authorList>
    </citation>
    <scope>NUCLEOTIDE SEQUENCE [LARGE SCALE GENOMIC DNA]</scope>
</reference>
<evidence type="ECO:0000256" key="3">
    <source>
        <dbReference type="ARBA" id="ARBA00006904"/>
    </source>
</evidence>
<dbReference type="GO" id="GO:0019265">
    <property type="term" value="P:glycine biosynthetic process, by transamination of glyoxylate"/>
    <property type="evidence" value="ECO:0007669"/>
    <property type="project" value="TreeGrafter"/>
</dbReference>
<dbReference type="SUPFAM" id="SSF53383">
    <property type="entry name" value="PLP-dependent transferases"/>
    <property type="match status" value="1"/>
</dbReference>
<dbReference type="GO" id="GO:0008453">
    <property type="term" value="F:alanine-glyoxylate transaminase activity"/>
    <property type="evidence" value="ECO:0007669"/>
    <property type="project" value="TreeGrafter"/>
</dbReference>
<comment type="caution">
    <text evidence="15">The sequence shown here is derived from an EMBL/GenBank/DDBJ whole genome shotgun (WGS) entry which is preliminary data.</text>
</comment>
<proteinExistence type="inferred from homology"/>
<evidence type="ECO:0000256" key="1">
    <source>
        <dbReference type="ARBA" id="ARBA00001933"/>
    </source>
</evidence>
<evidence type="ECO:0000256" key="9">
    <source>
        <dbReference type="ARBA" id="ARBA00022898"/>
    </source>
</evidence>
<evidence type="ECO:0000256" key="7">
    <source>
        <dbReference type="ARBA" id="ARBA00022605"/>
    </source>
</evidence>
<accession>A0A1F7IFE8</accession>
<evidence type="ECO:0000256" key="4">
    <source>
        <dbReference type="ARBA" id="ARBA00013030"/>
    </source>
</evidence>
<dbReference type="GO" id="GO:0004648">
    <property type="term" value="F:O-phospho-L-serine:2-oxoglutarate aminotransferase activity"/>
    <property type="evidence" value="ECO:0007669"/>
    <property type="project" value="UniProtKB-EC"/>
</dbReference>
<evidence type="ECO:0000256" key="5">
    <source>
        <dbReference type="ARBA" id="ARBA00022490"/>
    </source>
</evidence>
<evidence type="ECO:0000313" key="16">
    <source>
        <dbReference type="Proteomes" id="UP000179270"/>
    </source>
</evidence>
<keyword evidence="10" id="KW-0718">Serine biosynthesis</keyword>
<evidence type="ECO:0000256" key="2">
    <source>
        <dbReference type="ARBA" id="ARBA00005099"/>
    </source>
</evidence>
<dbReference type="InterPro" id="IPR015422">
    <property type="entry name" value="PyrdxlP-dep_Trfase_small"/>
</dbReference>
<dbReference type="AlphaFoldDB" id="A0A1F7IFE8"/>
<dbReference type="EC" id="2.6.1.52" evidence="4"/>
<dbReference type="Proteomes" id="UP000179270">
    <property type="component" value="Unassembled WGS sequence"/>
</dbReference>
<dbReference type="PANTHER" id="PTHR21152:SF40">
    <property type="entry name" value="ALANINE--GLYOXYLATE AMINOTRANSFERASE"/>
    <property type="match status" value="1"/>
</dbReference>
<dbReference type="UniPathway" id="UPA00135">
    <property type="reaction ID" value="UER00197"/>
</dbReference>
<dbReference type="GO" id="GO:0004760">
    <property type="term" value="F:L-serine-pyruvate transaminase activity"/>
    <property type="evidence" value="ECO:0007669"/>
    <property type="project" value="TreeGrafter"/>
</dbReference>
<dbReference type="InterPro" id="IPR000192">
    <property type="entry name" value="Aminotrans_V_dom"/>
</dbReference>
<evidence type="ECO:0000256" key="12">
    <source>
        <dbReference type="ARBA" id="ARBA00047630"/>
    </source>
</evidence>
<comment type="similarity">
    <text evidence="3">Belongs to the class-V pyridoxal-phosphate-dependent aminotransferase family. SerC subfamily.</text>
</comment>
<dbReference type="Pfam" id="PF00266">
    <property type="entry name" value="Aminotran_5"/>
    <property type="match status" value="1"/>
</dbReference>
<dbReference type="EMBL" id="MGAF01000011">
    <property type="protein sequence ID" value="OGK42096.1"/>
    <property type="molecule type" value="Genomic_DNA"/>
</dbReference>
<dbReference type="InterPro" id="IPR022278">
    <property type="entry name" value="Pser_aminoTfrase"/>
</dbReference>
<evidence type="ECO:0000256" key="11">
    <source>
        <dbReference type="ARBA" id="ARBA00031421"/>
    </source>
</evidence>
<dbReference type="GO" id="GO:0006564">
    <property type="term" value="P:L-serine biosynthetic process"/>
    <property type="evidence" value="ECO:0007669"/>
    <property type="project" value="UniProtKB-KW"/>
</dbReference>
<dbReference type="PANTHER" id="PTHR21152">
    <property type="entry name" value="AMINOTRANSFERASE CLASS V"/>
    <property type="match status" value="1"/>
</dbReference>
<feature type="domain" description="Aminotransferase class V" evidence="14">
    <location>
        <begin position="31"/>
        <end position="326"/>
    </location>
</feature>
<evidence type="ECO:0000256" key="8">
    <source>
        <dbReference type="ARBA" id="ARBA00022679"/>
    </source>
</evidence>
<comment type="catalytic activity">
    <reaction evidence="12">
        <text>4-(phosphooxy)-L-threonine + 2-oxoglutarate = (R)-3-hydroxy-2-oxo-4-phosphooxybutanoate + L-glutamate</text>
        <dbReference type="Rhea" id="RHEA:16573"/>
        <dbReference type="ChEBI" id="CHEBI:16810"/>
        <dbReference type="ChEBI" id="CHEBI:29985"/>
        <dbReference type="ChEBI" id="CHEBI:58452"/>
        <dbReference type="ChEBI" id="CHEBI:58538"/>
        <dbReference type="EC" id="2.6.1.52"/>
    </reaction>
</comment>
<dbReference type="Gene3D" id="3.40.640.10">
    <property type="entry name" value="Type I PLP-dependent aspartate aminotransferase-like (Major domain)"/>
    <property type="match status" value="1"/>
</dbReference>
<keyword evidence="8" id="KW-0808">Transferase</keyword>
<keyword evidence="5" id="KW-0963">Cytoplasm</keyword>
<dbReference type="InterPro" id="IPR015421">
    <property type="entry name" value="PyrdxlP-dep_Trfase_major"/>
</dbReference>
<evidence type="ECO:0000313" key="15">
    <source>
        <dbReference type="EMBL" id="OGK42096.1"/>
    </source>
</evidence>
<gene>
    <name evidence="15" type="ORF">A3A74_04990</name>
</gene>
<comment type="catalytic activity">
    <reaction evidence="13">
        <text>O-phospho-L-serine + 2-oxoglutarate = 3-phosphooxypyruvate + L-glutamate</text>
        <dbReference type="Rhea" id="RHEA:14329"/>
        <dbReference type="ChEBI" id="CHEBI:16810"/>
        <dbReference type="ChEBI" id="CHEBI:18110"/>
        <dbReference type="ChEBI" id="CHEBI:29985"/>
        <dbReference type="ChEBI" id="CHEBI:57524"/>
        <dbReference type="EC" id="2.6.1.52"/>
    </reaction>
</comment>
<dbReference type="Gene3D" id="3.90.1150.10">
    <property type="entry name" value="Aspartate Aminotransferase, domain 1"/>
    <property type="match status" value="1"/>
</dbReference>
<keyword evidence="6" id="KW-0032">Aminotransferase</keyword>
<name>A0A1F7IFE8_9BACT</name>
<evidence type="ECO:0000256" key="6">
    <source>
        <dbReference type="ARBA" id="ARBA00022576"/>
    </source>
</evidence>
<protein>
    <recommendedName>
        <fullName evidence="4">phosphoserine transaminase</fullName>
        <ecNumber evidence="4">2.6.1.52</ecNumber>
    </recommendedName>
    <alternativeName>
        <fullName evidence="11">Phosphohydroxythreonine aminotransferase</fullName>
    </alternativeName>
</protein>
<evidence type="ECO:0000259" key="14">
    <source>
        <dbReference type="Pfam" id="PF00266"/>
    </source>
</evidence>
<keyword evidence="9" id="KW-0663">Pyridoxal phosphate</keyword>
<comment type="pathway">
    <text evidence="2">Amino-acid biosynthesis; L-serine biosynthesis; L-serine from 3-phospho-D-glycerate: step 2/3.</text>
</comment>
<dbReference type="PIRSF" id="PIRSF000525">
    <property type="entry name" value="SerC"/>
    <property type="match status" value="1"/>
</dbReference>
<sequence length="359" mass="40827">MKYTYFTCGPSQLYPGVFRHLQIAFDKDIPSLSHRSKIFQQIYKSTQDNLRKLLSIPKSHKIFFVSSSLESMEKIIQNCVEKNSFHFVNGAFSRKFYQFAEILKKQPIKYEVPEGEGYLPEKVMIPPDTELICVMQNETSTGVAIPVQSINRLYTQNPKSLIAVDIVSSAPYVELNFNKIDLTFFSVQKGFGLPAGMGVLIINEEALAKAQFLRKKGINVGSYHSFSSLLEKDQIFQTPETPNVLLIYLLGQVCKDILKKGMNMIREETEAKAKLVYDFFDKHPRCKPFVKNSNYRSKTTIAIDVMGDTNKIVKKLKSKGIVVSSGYGKFKESHIRIANFPAHSAKDFTNLVRYLNIIS</sequence>
<dbReference type="InterPro" id="IPR015424">
    <property type="entry name" value="PyrdxlP-dep_Trfase"/>
</dbReference>
<dbReference type="STRING" id="1802055.A3A74_04990"/>